<keyword evidence="3" id="KW-1185">Reference proteome</keyword>
<dbReference type="InterPro" id="IPR016181">
    <property type="entry name" value="Acyl_CoA_acyltransferase"/>
</dbReference>
<dbReference type="PROSITE" id="PS51186">
    <property type="entry name" value="GNAT"/>
    <property type="match status" value="1"/>
</dbReference>
<organism evidence="2 3">
    <name type="scientific">Pararcticibacter amylolyticus</name>
    <dbReference type="NCBI Taxonomy" id="2173175"/>
    <lineage>
        <taxon>Bacteria</taxon>
        <taxon>Pseudomonadati</taxon>
        <taxon>Bacteroidota</taxon>
        <taxon>Sphingobacteriia</taxon>
        <taxon>Sphingobacteriales</taxon>
        <taxon>Sphingobacteriaceae</taxon>
        <taxon>Pararcticibacter</taxon>
    </lineage>
</organism>
<dbReference type="CDD" id="cd04301">
    <property type="entry name" value="NAT_SF"/>
    <property type="match status" value="1"/>
</dbReference>
<reference evidence="2 3" key="1">
    <citation type="submission" date="2018-04" db="EMBL/GenBank/DDBJ databases">
        <title>Pedobacter chongqingensis sp. nov., isolated from a rottenly hemp rope.</title>
        <authorList>
            <person name="Cai Y."/>
        </authorList>
    </citation>
    <scope>NUCLEOTIDE SEQUENCE [LARGE SCALE GENOMIC DNA]</scope>
    <source>
        <strain evidence="2 3">FJ4-8</strain>
    </source>
</reference>
<proteinExistence type="predicted"/>
<dbReference type="Proteomes" id="UP000245647">
    <property type="component" value="Unassembled WGS sequence"/>
</dbReference>
<dbReference type="OrthoDB" id="1450704at2"/>
<dbReference type="Pfam" id="PF00583">
    <property type="entry name" value="Acetyltransf_1"/>
    <property type="match status" value="1"/>
</dbReference>
<accession>A0A2U2PGR8</accession>
<dbReference type="InterPro" id="IPR000182">
    <property type="entry name" value="GNAT_dom"/>
</dbReference>
<feature type="domain" description="N-acetyltransferase" evidence="1">
    <location>
        <begin position="17"/>
        <end position="166"/>
    </location>
</feature>
<dbReference type="AlphaFoldDB" id="A0A2U2PGR8"/>
<evidence type="ECO:0000313" key="2">
    <source>
        <dbReference type="EMBL" id="PWG80608.1"/>
    </source>
</evidence>
<dbReference type="GO" id="GO:0016747">
    <property type="term" value="F:acyltransferase activity, transferring groups other than amino-acyl groups"/>
    <property type="evidence" value="ECO:0007669"/>
    <property type="project" value="InterPro"/>
</dbReference>
<dbReference type="PANTHER" id="PTHR43072">
    <property type="entry name" value="N-ACETYLTRANSFERASE"/>
    <property type="match status" value="1"/>
</dbReference>
<dbReference type="RefSeq" id="WP_109415895.1">
    <property type="nucleotide sequence ID" value="NZ_QEAS01000008.1"/>
</dbReference>
<name>A0A2U2PGR8_9SPHI</name>
<dbReference type="Gene3D" id="3.40.630.30">
    <property type="match status" value="1"/>
</dbReference>
<dbReference type="SUPFAM" id="SSF55729">
    <property type="entry name" value="Acyl-CoA N-acyltransferases (Nat)"/>
    <property type="match status" value="1"/>
</dbReference>
<sequence>MLITEWVPDAYHDNENIVVRSATHADKEVLLQFEQDVIAAERPFDDTIKEGDINYYDIDAMINLPNIQLLVAELKGQLIASGYARIENASPYLKHRQYAYLGFMYVVPEHRGKGINKQIIGALQQWTLSMGVTELRLEVYEDNKPAIRAYEKLGFKALLLTMRKGS</sequence>
<evidence type="ECO:0000313" key="3">
    <source>
        <dbReference type="Proteomes" id="UP000245647"/>
    </source>
</evidence>
<comment type="caution">
    <text evidence="2">The sequence shown here is derived from an EMBL/GenBank/DDBJ whole genome shotgun (WGS) entry which is preliminary data.</text>
</comment>
<protein>
    <submittedName>
        <fullName evidence="2">GNAT family N-acetyltransferase</fullName>
    </submittedName>
</protein>
<evidence type="ECO:0000259" key="1">
    <source>
        <dbReference type="PROSITE" id="PS51186"/>
    </source>
</evidence>
<dbReference type="EMBL" id="QEAS01000008">
    <property type="protein sequence ID" value="PWG80608.1"/>
    <property type="molecule type" value="Genomic_DNA"/>
</dbReference>
<keyword evidence="2" id="KW-0808">Transferase</keyword>
<gene>
    <name evidence="2" type="ORF">DDR33_11315</name>
</gene>